<dbReference type="EMBL" id="FODY01000025">
    <property type="protein sequence ID" value="SEP40474.1"/>
    <property type="molecule type" value="Genomic_DNA"/>
</dbReference>
<evidence type="ECO:0000313" key="1">
    <source>
        <dbReference type="EMBL" id="SEP40474.1"/>
    </source>
</evidence>
<dbReference type="Gene3D" id="3.40.109.40">
    <property type="match status" value="1"/>
</dbReference>
<organism evidence="1 2">
    <name type="scientific">Propionispora vibrioides</name>
    <dbReference type="NCBI Taxonomy" id="112903"/>
    <lineage>
        <taxon>Bacteria</taxon>
        <taxon>Bacillati</taxon>
        <taxon>Bacillota</taxon>
        <taxon>Negativicutes</taxon>
        <taxon>Selenomonadales</taxon>
        <taxon>Sporomusaceae</taxon>
        <taxon>Propionispora</taxon>
    </lineage>
</organism>
<keyword evidence="2" id="KW-1185">Reference proteome</keyword>
<accession>A0A1H8XK76</accession>
<proteinExistence type="predicted"/>
<dbReference type="SUPFAM" id="SSF56507">
    <property type="entry name" value="Methionine synthase activation domain-like"/>
    <property type="match status" value="1"/>
</dbReference>
<dbReference type="AlphaFoldDB" id="A0A1H8XK76"/>
<gene>
    <name evidence="1" type="ORF">SAMN04490178_12550</name>
</gene>
<protein>
    <submittedName>
        <fullName evidence="1">Vitamin B12 dependent methionine synthase, activation domain</fullName>
    </submittedName>
</protein>
<dbReference type="OrthoDB" id="9816190at2"/>
<dbReference type="InterPro" id="IPR037010">
    <property type="entry name" value="VitB12-dep_Met_synth_activ_sf"/>
</dbReference>
<dbReference type="STRING" id="112903.SAMN04490178_12550"/>
<dbReference type="Proteomes" id="UP000198847">
    <property type="component" value="Unassembled WGS sequence"/>
</dbReference>
<evidence type="ECO:0000313" key="2">
    <source>
        <dbReference type="Proteomes" id="UP000198847"/>
    </source>
</evidence>
<name>A0A1H8XK76_9FIRM</name>
<reference evidence="1 2" key="1">
    <citation type="submission" date="2016-10" db="EMBL/GenBank/DDBJ databases">
        <authorList>
            <person name="de Groot N.N."/>
        </authorList>
    </citation>
    <scope>NUCLEOTIDE SEQUENCE [LARGE SCALE GENOMIC DNA]</scope>
    <source>
        <strain evidence="1 2">DSM 13305</strain>
    </source>
</reference>
<dbReference type="RefSeq" id="WP_091750295.1">
    <property type="nucleotide sequence ID" value="NZ_FODY01000025.1"/>
</dbReference>
<dbReference type="GO" id="GO:0008705">
    <property type="term" value="F:methionine synthase activity"/>
    <property type="evidence" value="ECO:0007669"/>
    <property type="project" value="InterPro"/>
</dbReference>
<sequence length="226" mass="24472">MPVYNATLTHIDIKETKRYAGLIKAADFPDKLLIQACTEAHILADPKGLWEMYAYDADTATILSNPPLSLKGEKIIKHLEHCTEVAVLGITIGEGLEKAVSDLFSQGEYTRGLLLDAAGTTAVEAAADQISALIARHAAKQGLDTTFRFSPGYGDWDIRVQPDILAILRAQRIGLTVTDTCMLVPRKSVTAVIGLTPHQTALALPSLERNNSCAACTQLNCQSRKE</sequence>